<organism evidence="2 3">
    <name type="scientific">Urochloa decumbens</name>
    <dbReference type="NCBI Taxonomy" id="240449"/>
    <lineage>
        <taxon>Eukaryota</taxon>
        <taxon>Viridiplantae</taxon>
        <taxon>Streptophyta</taxon>
        <taxon>Embryophyta</taxon>
        <taxon>Tracheophyta</taxon>
        <taxon>Spermatophyta</taxon>
        <taxon>Magnoliopsida</taxon>
        <taxon>Liliopsida</taxon>
        <taxon>Poales</taxon>
        <taxon>Poaceae</taxon>
        <taxon>PACMAD clade</taxon>
        <taxon>Panicoideae</taxon>
        <taxon>Panicodae</taxon>
        <taxon>Paniceae</taxon>
        <taxon>Melinidinae</taxon>
        <taxon>Urochloa</taxon>
    </lineage>
</organism>
<dbReference type="Pfam" id="PF03140">
    <property type="entry name" value="DUF247"/>
    <property type="match status" value="1"/>
</dbReference>
<accession>A0ABC9C1Q1</accession>
<gene>
    <name evidence="2" type="ORF">URODEC1_LOCUS70623</name>
</gene>
<dbReference type="PANTHER" id="PTHR31170">
    <property type="entry name" value="BNAC04G53230D PROTEIN"/>
    <property type="match status" value="1"/>
</dbReference>
<keyword evidence="1" id="KW-0472">Membrane</keyword>
<sequence>MENQQGQDGDIRVVNIPPLAQELRELLANDHSLEAQLGGSLPSCTIVIAEVRPLTRNVDEAMYDPHHVSIGPYHLLNNKRLVRSTEKIRSLGAVLSAASGGTPLDVEVYIQALDGLEVQARKCYANSFGSNILPSRDFVRMLLLDGCYLLVNFCKISGGGRRSNSGADMPNGHVQVGTPSVPAAPGFDRLETLAVVRDVFYLAENQIPFLVLDKILQITVSDPNAHAADRIMWFVQELLQGLQYSVAMPPQTATRQAGNLLHLLHMHFEPTNPPPPDMAGDAAPGGKEKTLGRWRTATEYYFVGVTFKPRPLDAGGKVVRSILDVNLDGGTLEIPPLNIDAETWRLLHNLMALEQRNPGAAGNHVTAYCVFMSQLACTAADVDLLSSKGIIAHGLGNNGEVAHRFADLCKGIMFTLDDPRGNYLRGICWALEERFQSRFRRWTAWLVRKYFDNPWLFIGLVAAAVGLACTVVQAVYAVLSYK</sequence>
<dbReference type="AlphaFoldDB" id="A0ABC9C1Q1"/>
<dbReference type="PANTHER" id="PTHR31170:SF18">
    <property type="entry name" value="(WILD MALAYSIAN BANANA) HYPOTHETICAL PROTEIN"/>
    <property type="match status" value="1"/>
</dbReference>
<evidence type="ECO:0000256" key="1">
    <source>
        <dbReference type="SAM" id="Phobius"/>
    </source>
</evidence>
<evidence type="ECO:0000313" key="2">
    <source>
        <dbReference type="EMBL" id="CAL5011888.1"/>
    </source>
</evidence>
<keyword evidence="1" id="KW-1133">Transmembrane helix</keyword>
<feature type="transmembrane region" description="Helical" evidence="1">
    <location>
        <begin position="455"/>
        <end position="479"/>
    </location>
</feature>
<reference evidence="3" key="1">
    <citation type="submission" date="2024-06" db="EMBL/GenBank/DDBJ databases">
        <authorList>
            <person name="Ryan C."/>
        </authorList>
    </citation>
    <scope>NUCLEOTIDE SEQUENCE [LARGE SCALE GENOMIC DNA]</scope>
</reference>
<dbReference type="Proteomes" id="UP001497457">
    <property type="component" value="Chromosome 28b"/>
</dbReference>
<name>A0ABC9C1Q1_9POAL</name>
<dbReference type="InterPro" id="IPR004158">
    <property type="entry name" value="DUF247_pln"/>
</dbReference>
<dbReference type="EMBL" id="OZ075138">
    <property type="protein sequence ID" value="CAL5011888.1"/>
    <property type="molecule type" value="Genomic_DNA"/>
</dbReference>
<proteinExistence type="predicted"/>
<reference evidence="2 3" key="2">
    <citation type="submission" date="2024-10" db="EMBL/GenBank/DDBJ databases">
        <authorList>
            <person name="Ryan C."/>
        </authorList>
    </citation>
    <scope>NUCLEOTIDE SEQUENCE [LARGE SCALE GENOMIC DNA]</scope>
</reference>
<keyword evidence="3" id="KW-1185">Reference proteome</keyword>
<keyword evidence="1" id="KW-0812">Transmembrane</keyword>
<evidence type="ECO:0000313" key="3">
    <source>
        <dbReference type="Proteomes" id="UP001497457"/>
    </source>
</evidence>
<protein>
    <submittedName>
        <fullName evidence="2">Uncharacterized protein</fullName>
    </submittedName>
</protein>